<dbReference type="EMBL" id="CP137539">
    <property type="protein sequence ID" value="WOP56760.1"/>
    <property type="molecule type" value="Genomic_DNA"/>
</dbReference>
<organism evidence="1 2">
    <name type="scientific">Xanthomonas euvesicatoria</name>
    <dbReference type="NCBI Taxonomy" id="456327"/>
    <lineage>
        <taxon>Bacteria</taxon>
        <taxon>Pseudomonadati</taxon>
        <taxon>Pseudomonadota</taxon>
        <taxon>Gammaproteobacteria</taxon>
        <taxon>Lysobacterales</taxon>
        <taxon>Lysobacteraceae</taxon>
        <taxon>Xanthomonas</taxon>
    </lineage>
</organism>
<evidence type="ECO:0000313" key="1">
    <source>
        <dbReference type="EMBL" id="WOP56760.1"/>
    </source>
</evidence>
<dbReference type="AlphaFoldDB" id="A0AAX4FJE0"/>
<protein>
    <submittedName>
        <fullName evidence="1">DUF5076 domain-containing protein</fullName>
    </submittedName>
</protein>
<dbReference type="Proteomes" id="UP001304429">
    <property type="component" value="Chromosome"/>
</dbReference>
<dbReference type="Pfam" id="PF16826">
    <property type="entry name" value="DUF5076"/>
    <property type="match status" value="1"/>
</dbReference>
<evidence type="ECO:0000313" key="2">
    <source>
        <dbReference type="Proteomes" id="UP001304429"/>
    </source>
</evidence>
<dbReference type="Gene3D" id="3.30.2370.10">
    <property type="entry name" value="putative pyruvate dehydrogenase"/>
    <property type="match status" value="1"/>
</dbReference>
<reference evidence="1" key="1">
    <citation type="submission" date="2023-10" db="EMBL/GenBank/DDBJ databases">
        <title>Comparative Genomic Analysis of Tomato Bacterial Spot Xanthomonads Reveals A New Lineage of Xanthomonas euvesicatoria.</title>
        <authorList>
            <person name="Huang C.-J."/>
            <person name="Wu T.-L."/>
            <person name="Wu Y.-L."/>
            <person name="Wang R.-S."/>
            <person name="Lin Y.-C."/>
        </authorList>
    </citation>
    <scope>NUCLEOTIDE SEQUENCE</scope>
    <source>
        <strain evidence="1">T0319-01</strain>
    </source>
</reference>
<sequence>MLITDVACVRAGECKASTTPRGFIERATPTREDMHDGELIIPPDALADPEAFELLRLWAANEQLHVSINRDLGGGAEDFGELLADLFEHASRMYAQRDGMPLAQCRTLMLDDFLRRVADPSRSARGSAASRALAAPCKALVARSRVPGKPLLTAMTRLAVRRARTHRRAAFWIPSTLAFSPKGKDPGVTGLPDQHLMRAS</sequence>
<proteinExistence type="predicted"/>
<dbReference type="InterPro" id="IPR031796">
    <property type="entry name" value="DUF5076"/>
</dbReference>
<name>A0AAX4FJE0_XANEU</name>
<accession>A0AAX4FJE0</accession>
<gene>
    <name evidence="1" type="ORF">R5577_00635</name>
</gene>
<dbReference type="RefSeq" id="WP_317720383.1">
    <property type="nucleotide sequence ID" value="NZ_CP137539.1"/>
</dbReference>